<dbReference type="GO" id="GO:0003713">
    <property type="term" value="F:transcription coactivator activity"/>
    <property type="evidence" value="ECO:0007669"/>
    <property type="project" value="InterPro"/>
</dbReference>
<gene>
    <name evidence="10" type="ORF">SAY87_016410</name>
</gene>
<dbReference type="GO" id="GO:0003677">
    <property type="term" value="F:DNA binding"/>
    <property type="evidence" value="ECO:0007669"/>
    <property type="project" value="UniProtKB-KW"/>
</dbReference>
<sequence>MSGKVKRKNDGHDSGDSEGHAPSKKILKNDSDGIVFCELSKNRKVTVRNWKGRLIVDIREFYSKDGKELPSKKGRYPSCFRIFISFKLPLFVSIVMLTLGN</sequence>
<evidence type="ECO:0000313" key="10">
    <source>
        <dbReference type="EMBL" id="KAK4780304.1"/>
    </source>
</evidence>
<dbReference type="EMBL" id="JAXIOK010000001">
    <property type="protein sequence ID" value="KAK4780304.1"/>
    <property type="molecule type" value="Genomic_DNA"/>
</dbReference>
<dbReference type="SUPFAM" id="SSF54447">
    <property type="entry name" value="ssDNA-binding transcriptional regulator domain"/>
    <property type="match status" value="1"/>
</dbReference>
<evidence type="ECO:0000259" key="9">
    <source>
        <dbReference type="Pfam" id="PF02229"/>
    </source>
</evidence>
<dbReference type="GO" id="GO:0060261">
    <property type="term" value="P:positive regulation of transcription initiation by RNA polymerase II"/>
    <property type="evidence" value="ECO:0007669"/>
    <property type="project" value="InterPro"/>
</dbReference>
<dbReference type="Proteomes" id="UP001345219">
    <property type="component" value="Chromosome 13"/>
</dbReference>
<keyword evidence="4" id="KW-0238">DNA-binding</keyword>
<keyword evidence="6" id="KW-0539">Nucleus</keyword>
<evidence type="ECO:0000256" key="5">
    <source>
        <dbReference type="ARBA" id="ARBA00023163"/>
    </source>
</evidence>
<dbReference type="Gene3D" id="2.30.31.10">
    <property type="entry name" value="Transcriptional Coactivator Pc4, Chain A"/>
    <property type="match status" value="1"/>
</dbReference>
<reference evidence="10 11" key="1">
    <citation type="journal article" date="2023" name="Hortic Res">
        <title>Pangenome of water caltrop reveals structural variations and asymmetric subgenome divergence after allopolyploidization.</title>
        <authorList>
            <person name="Zhang X."/>
            <person name="Chen Y."/>
            <person name="Wang L."/>
            <person name="Yuan Y."/>
            <person name="Fang M."/>
            <person name="Shi L."/>
            <person name="Lu R."/>
            <person name="Comes H.P."/>
            <person name="Ma Y."/>
            <person name="Chen Y."/>
            <person name="Huang G."/>
            <person name="Zhou Y."/>
            <person name="Zheng Z."/>
            <person name="Qiu Y."/>
        </authorList>
    </citation>
    <scope>NUCLEOTIDE SEQUENCE [LARGE SCALE GENOMIC DNA]</scope>
    <source>
        <tissue evidence="10">Roots</tissue>
    </source>
</reference>
<feature type="region of interest" description="Disordered" evidence="7">
    <location>
        <begin position="1"/>
        <end position="26"/>
    </location>
</feature>
<comment type="subcellular location">
    <subcellularLocation>
        <location evidence="1">Nucleus</location>
    </subcellularLocation>
</comment>
<dbReference type="InterPro" id="IPR003173">
    <property type="entry name" value="PC4_C"/>
</dbReference>
<evidence type="ECO:0000256" key="6">
    <source>
        <dbReference type="ARBA" id="ARBA00023242"/>
    </source>
</evidence>
<dbReference type="GO" id="GO:0005634">
    <property type="term" value="C:nucleus"/>
    <property type="evidence" value="ECO:0007669"/>
    <property type="project" value="UniProtKB-SubCell"/>
</dbReference>
<feature type="transmembrane region" description="Helical" evidence="8">
    <location>
        <begin position="79"/>
        <end position="99"/>
    </location>
</feature>
<keyword evidence="8" id="KW-1133">Transmembrane helix</keyword>
<evidence type="ECO:0000256" key="4">
    <source>
        <dbReference type="ARBA" id="ARBA00023125"/>
    </source>
</evidence>
<evidence type="ECO:0000256" key="3">
    <source>
        <dbReference type="ARBA" id="ARBA00023015"/>
    </source>
</evidence>
<keyword evidence="5" id="KW-0804">Transcription</keyword>
<evidence type="ECO:0000256" key="8">
    <source>
        <dbReference type="SAM" id="Phobius"/>
    </source>
</evidence>
<dbReference type="Pfam" id="PF02229">
    <property type="entry name" value="PC4"/>
    <property type="match status" value="1"/>
</dbReference>
<organism evidence="10 11">
    <name type="scientific">Trapa incisa</name>
    <dbReference type="NCBI Taxonomy" id="236973"/>
    <lineage>
        <taxon>Eukaryota</taxon>
        <taxon>Viridiplantae</taxon>
        <taxon>Streptophyta</taxon>
        <taxon>Embryophyta</taxon>
        <taxon>Tracheophyta</taxon>
        <taxon>Spermatophyta</taxon>
        <taxon>Magnoliopsida</taxon>
        <taxon>eudicotyledons</taxon>
        <taxon>Gunneridae</taxon>
        <taxon>Pentapetalae</taxon>
        <taxon>rosids</taxon>
        <taxon>malvids</taxon>
        <taxon>Myrtales</taxon>
        <taxon>Lythraceae</taxon>
        <taxon>Trapa</taxon>
    </lineage>
</organism>
<dbReference type="AlphaFoldDB" id="A0AAN7QUC7"/>
<keyword evidence="11" id="KW-1185">Reference proteome</keyword>
<evidence type="ECO:0000256" key="2">
    <source>
        <dbReference type="ARBA" id="ARBA00009001"/>
    </source>
</evidence>
<evidence type="ECO:0000313" key="11">
    <source>
        <dbReference type="Proteomes" id="UP001345219"/>
    </source>
</evidence>
<name>A0AAN7QUC7_9MYRT</name>
<evidence type="ECO:0000256" key="7">
    <source>
        <dbReference type="SAM" id="MobiDB-lite"/>
    </source>
</evidence>
<comment type="caution">
    <text evidence="10">The sequence shown here is derived from an EMBL/GenBank/DDBJ whole genome shotgun (WGS) entry which is preliminary data.</text>
</comment>
<protein>
    <recommendedName>
        <fullName evidence="9">Transcriptional coactivator p15 (PC4) C-terminal domain-containing protein</fullName>
    </recommendedName>
</protein>
<keyword evidence="8" id="KW-0472">Membrane</keyword>
<proteinExistence type="inferred from homology"/>
<dbReference type="PANTHER" id="PTHR13215">
    <property type="entry name" value="RNA POLYMERASE II TRANSCRIPTIONAL COACTIVATOR"/>
    <property type="match status" value="1"/>
</dbReference>
<dbReference type="InterPro" id="IPR045125">
    <property type="entry name" value="Sub1/Tcp4-like"/>
</dbReference>
<accession>A0AAN7QUC7</accession>
<feature type="domain" description="Transcriptional coactivator p15 (PC4) C-terminal" evidence="9">
    <location>
        <begin position="37"/>
        <end position="74"/>
    </location>
</feature>
<evidence type="ECO:0000256" key="1">
    <source>
        <dbReference type="ARBA" id="ARBA00004123"/>
    </source>
</evidence>
<dbReference type="InterPro" id="IPR009044">
    <property type="entry name" value="ssDNA-bd_transcriptional_reg"/>
</dbReference>
<keyword evidence="8" id="KW-0812">Transmembrane</keyword>
<comment type="similarity">
    <text evidence="2">Belongs to the transcriptional coactivator PC4 family.</text>
</comment>
<feature type="compositionally biased region" description="Basic and acidic residues" evidence="7">
    <location>
        <begin position="8"/>
        <end position="26"/>
    </location>
</feature>
<keyword evidence="3" id="KW-0805">Transcription regulation</keyword>